<keyword evidence="5" id="KW-0496">Mitochondrion</keyword>
<gene>
    <name evidence="7" type="ORF">AN1_LOCUS17495</name>
</gene>
<dbReference type="ExpressionAtlas" id="A0A654FMH0">
    <property type="expression patterns" value="baseline and differential"/>
</dbReference>
<dbReference type="Proteomes" id="UP000426265">
    <property type="component" value="Unassembled WGS sequence"/>
</dbReference>
<dbReference type="PANTHER" id="PTHR21338:SF0">
    <property type="entry name" value="LARGE RIBOSOMAL SUBUNIT PROTEIN ML41"/>
    <property type="match status" value="1"/>
</dbReference>
<name>A0A654FMH0_ARATH</name>
<evidence type="ECO:0000256" key="5">
    <source>
        <dbReference type="ARBA" id="ARBA00023128"/>
    </source>
</evidence>
<evidence type="ECO:0000256" key="2">
    <source>
        <dbReference type="ARBA" id="ARBA00010152"/>
    </source>
</evidence>
<evidence type="ECO:0000256" key="1">
    <source>
        <dbReference type="ARBA" id="ARBA00004173"/>
    </source>
</evidence>
<dbReference type="EMBL" id="CACRSJ010000109">
    <property type="protein sequence ID" value="VYS62068.1"/>
    <property type="molecule type" value="Genomic_DNA"/>
</dbReference>
<sequence length="90" mass="10446">MTLGLLLGIGRTFRRKRASSLDILSPKRAPRDFYKGQNCKPLGFHTRKGNLRRAIFKCPLDVNKTNESTEASKRRSQKKQVFNFEVFINF</sequence>
<dbReference type="AlphaFoldDB" id="A0A654FMH0"/>
<reference evidence="7 8" key="1">
    <citation type="submission" date="2019-11" db="EMBL/GenBank/DDBJ databases">
        <authorList>
            <person name="Jiao W.-B."/>
            <person name="Schneeberger K."/>
        </authorList>
    </citation>
    <scope>NUCLEOTIDE SEQUENCE [LARGE SCALE GENOMIC DNA]</scope>
    <source>
        <strain evidence="8">cv. An-1</strain>
    </source>
</reference>
<evidence type="ECO:0000313" key="8">
    <source>
        <dbReference type="Proteomes" id="UP000426265"/>
    </source>
</evidence>
<evidence type="ECO:0000256" key="6">
    <source>
        <dbReference type="ARBA" id="ARBA00023274"/>
    </source>
</evidence>
<dbReference type="GO" id="GO:0003735">
    <property type="term" value="F:structural constituent of ribosome"/>
    <property type="evidence" value="ECO:0007669"/>
    <property type="project" value="InterPro"/>
</dbReference>
<comment type="subcellular location">
    <subcellularLocation>
        <location evidence="1">Mitochondrion</location>
    </subcellularLocation>
</comment>
<keyword evidence="3" id="KW-0809">Transit peptide</keyword>
<evidence type="ECO:0000256" key="4">
    <source>
        <dbReference type="ARBA" id="ARBA00022980"/>
    </source>
</evidence>
<proteinExistence type="inferred from homology"/>
<dbReference type="InterPro" id="IPR019189">
    <property type="entry name" value="Ribosomal_mL41"/>
</dbReference>
<dbReference type="PANTHER" id="PTHR21338">
    <property type="entry name" value="MITOCHONDRIAL RIBOSOMAL PROTEIN L41"/>
    <property type="match status" value="1"/>
</dbReference>
<accession>A0A654FMH0</accession>
<keyword evidence="6" id="KW-0687">Ribonucleoprotein</keyword>
<organism evidence="7 8">
    <name type="scientific">Arabidopsis thaliana</name>
    <name type="common">Mouse-ear cress</name>
    <dbReference type="NCBI Taxonomy" id="3702"/>
    <lineage>
        <taxon>Eukaryota</taxon>
        <taxon>Viridiplantae</taxon>
        <taxon>Streptophyta</taxon>
        <taxon>Embryophyta</taxon>
        <taxon>Tracheophyta</taxon>
        <taxon>Spermatophyta</taxon>
        <taxon>Magnoliopsida</taxon>
        <taxon>eudicotyledons</taxon>
        <taxon>Gunneridae</taxon>
        <taxon>Pentapetalae</taxon>
        <taxon>rosids</taxon>
        <taxon>malvids</taxon>
        <taxon>Brassicales</taxon>
        <taxon>Brassicaceae</taxon>
        <taxon>Camelineae</taxon>
        <taxon>Arabidopsis</taxon>
    </lineage>
</organism>
<dbReference type="GO" id="GO:0005762">
    <property type="term" value="C:mitochondrial large ribosomal subunit"/>
    <property type="evidence" value="ECO:0007669"/>
    <property type="project" value="InterPro"/>
</dbReference>
<comment type="similarity">
    <text evidence="2">Belongs to the mitochondrion-specific ribosomal protein mL41 family.</text>
</comment>
<protein>
    <submittedName>
        <fullName evidence="7">Uncharacterized protein</fullName>
    </submittedName>
</protein>
<evidence type="ECO:0000256" key="3">
    <source>
        <dbReference type="ARBA" id="ARBA00022946"/>
    </source>
</evidence>
<evidence type="ECO:0000313" key="7">
    <source>
        <dbReference type="EMBL" id="VYS62068.1"/>
    </source>
</evidence>
<keyword evidence="4" id="KW-0689">Ribosomal protein</keyword>